<sequence length="146" mass="16356">MPPYLNEIKDSIIINYQALIGFCGFLLFTYLGGSLKDHSFEKLSLEEKEKVSNFSKRIINQKFIIVVMVLMVISVISLVLIDDANSLSDEDMKIGVLGGGIFGLLLINLLIYKELKSCNIAQDYINAWISCAILTSLGFVIWMIVI</sequence>
<keyword evidence="3" id="KW-1185">Reference proteome</keyword>
<dbReference type="EMBL" id="AAXW01000032">
    <property type="protein sequence ID" value="EAZ90035.1"/>
    <property type="molecule type" value="Genomic_DNA"/>
</dbReference>
<accession>A3IU61</accession>
<dbReference type="RefSeq" id="WP_008276916.1">
    <property type="nucleotide sequence ID" value="NZ_AAXW01000032.1"/>
</dbReference>
<organism evidence="2 3">
    <name type="scientific">Crocosphaera chwakensis CCY0110</name>
    <dbReference type="NCBI Taxonomy" id="391612"/>
    <lineage>
        <taxon>Bacteria</taxon>
        <taxon>Bacillati</taxon>
        <taxon>Cyanobacteriota</taxon>
        <taxon>Cyanophyceae</taxon>
        <taxon>Oscillatoriophycideae</taxon>
        <taxon>Chroococcales</taxon>
        <taxon>Aphanothecaceae</taxon>
        <taxon>Crocosphaera</taxon>
        <taxon>Crocosphaera chwakensis</taxon>
    </lineage>
</organism>
<evidence type="ECO:0000313" key="2">
    <source>
        <dbReference type="EMBL" id="EAZ90035.1"/>
    </source>
</evidence>
<feature type="transmembrane region" description="Helical" evidence="1">
    <location>
        <begin position="124"/>
        <end position="145"/>
    </location>
</feature>
<dbReference type="AlphaFoldDB" id="A3IU61"/>
<name>A3IU61_9CHRO</name>
<keyword evidence="1" id="KW-1133">Transmembrane helix</keyword>
<evidence type="ECO:0000256" key="1">
    <source>
        <dbReference type="SAM" id="Phobius"/>
    </source>
</evidence>
<proteinExistence type="predicted"/>
<feature type="transmembrane region" description="Helical" evidence="1">
    <location>
        <begin position="63"/>
        <end position="81"/>
    </location>
</feature>
<evidence type="ECO:0000313" key="3">
    <source>
        <dbReference type="Proteomes" id="UP000003781"/>
    </source>
</evidence>
<dbReference type="Proteomes" id="UP000003781">
    <property type="component" value="Unassembled WGS sequence"/>
</dbReference>
<feature type="transmembrane region" description="Helical" evidence="1">
    <location>
        <begin position="12"/>
        <end position="33"/>
    </location>
</feature>
<keyword evidence="1" id="KW-0472">Membrane</keyword>
<protein>
    <submittedName>
        <fullName evidence="2">Uncharacterized protein</fullName>
    </submittedName>
</protein>
<keyword evidence="1" id="KW-0812">Transmembrane</keyword>
<reference evidence="2 3" key="1">
    <citation type="submission" date="2007-03" db="EMBL/GenBank/DDBJ databases">
        <authorList>
            <person name="Stal L."/>
            <person name="Ferriera S."/>
            <person name="Johnson J."/>
            <person name="Kravitz S."/>
            <person name="Beeson K."/>
            <person name="Sutton G."/>
            <person name="Rogers Y.-H."/>
            <person name="Friedman R."/>
            <person name="Frazier M."/>
            <person name="Venter J.C."/>
        </authorList>
    </citation>
    <scope>NUCLEOTIDE SEQUENCE [LARGE SCALE GENOMIC DNA]</scope>
    <source>
        <strain evidence="2 3">CCY0110</strain>
    </source>
</reference>
<gene>
    <name evidence="2" type="ORF">CY0110_20870</name>
</gene>
<comment type="caution">
    <text evidence="2">The sequence shown here is derived from an EMBL/GenBank/DDBJ whole genome shotgun (WGS) entry which is preliminary data.</text>
</comment>
<feature type="transmembrane region" description="Helical" evidence="1">
    <location>
        <begin position="93"/>
        <end position="112"/>
    </location>
</feature>